<keyword evidence="2" id="KW-1185">Reference proteome</keyword>
<dbReference type="Proteomes" id="UP001162131">
    <property type="component" value="Unassembled WGS sequence"/>
</dbReference>
<evidence type="ECO:0000313" key="2">
    <source>
        <dbReference type="Proteomes" id="UP001162131"/>
    </source>
</evidence>
<protein>
    <recommendedName>
        <fullName evidence="3">Cyclin N-terminal domain-containing protein</fullName>
    </recommendedName>
</protein>
<dbReference type="EMBL" id="CAJZBQ010000053">
    <property type="protein sequence ID" value="CAG9331552.1"/>
    <property type="molecule type" value="Genomic_DNA"/>
</dbReference>
<sequence>MKNPKKSSKKSSKSKIIKNLSSPDILHCPIPVKPSTYFTSNQKINSKQILDYDAYKLMRDAFKLSHKGAVMLRRCVIYSDISTEIRRLPLLTLLTETAEEMVMNDLEIAVWSIYLKRFVWDDINQPFKAMLYITALAVKSYMNLSVQPFKAYLVTKIPNFSNIYNCWAGNRKNALSIFPQELNRVYKSLSKPVISQDDLKLIDYNYYVDDILELAPSVPHKPHNVLAKEKALETIKEVPENFFINMEAYKEIEPTGILLGKKDSIFSPNLNCETPTLATSWSYMSAGSKSGQETACFDNSDSDVKNQGKHDTCYGELPAFNPQQSLFSSYWNAGKLQEDEKHHDEEIPMFASQKSLFSSFWNTQPTK</sequence>
<dbReference type="AlphaFoldDB" id="A0AAU9K0Y2"/>
<gene>
    <name evidence="1" type="ORF">BSTOLATCC_MIC53619</name>
</gene>
<evidence type="ECO:0008006" key="3">
    <source>
        <dbReference type="Google" id="ProtNLM"/>
    </source>
</evidence>
<reference evidence="1" key="1">
    <citation type="submission" date="2021-09" db="EMBL/GenBank/DDBJ databases">
        <authorList>
            <consortium name="AG Swart"/>
            <person name="Singh M."/>
            <person name="Singh A."/>
            <person name="Seah K."/>
            <person name="Emmerich C."/>
        </authorList>
    </citation>
    <scope>NUCLEOTIDE SEQUENCE</scope>
    <source>
        <strain evidence="1">ATCC30299</strain>
    </source>
</reference>
<accession>A0AAU9K0Y2</accession>
<proteinExistence type="predicted"/>
<organism evidence="1 2">
    <name type="scientific">Blepharisma stoltei</name>
    <dbReference type="NCBI Taxonomy" id="1481888"/>
    <lineage>
        <taxon>Eukaryota</taxon>
        <taxon>Sar</taxon>
        <taxon>Alveolata</taxon>
        <taxon>Ciliophora</taxon>
        <taxon>Postciliodesmatophora</taxon>
        <taxon>Heterotrichea</taxon>
        <taxon>Heterotrichida</taxon>
        <taxon>Blepharismidae</taxon>
        <taxon>Blepharisma</taxon>
    </lineage>
</organism>
<name>A0AAU9K0Y2_9CILI</name>
<evidence type="ECO:0000313" key="1">
    <source>
        <dbReference type="EMBL" id="CAG9331552.1"/>
    </source>
</evidence>
<comment type="caution">
    <text evidence="1">The sequence shown here is derived from an EMBL/GenBank/DDBJ whole genome shotgun (WGS) entry which is preliminary data.</text>
</comment>